<comment type="subcellular location">
    <subcellularLocation>
        <location evidence="3 12">Cytoplasm</location>
    </subcellularLocation>
</comment>
<comment type="function">
    <text evidence="2 12">Catalyzes a salvage reaction resulting in the formation of AMP, that is energically less costly than de novo synthesis.</text>
</comment>
<dbReference type="Proteomes" id="UP000251123">
    <property type="component" value="Unassembled WGS sequence"/>
</dbReference>
<keyword evidence="9 12" id="KW-0328">Glycosyltransferase</keyword>
<dbReference type="InterPro" id="IPR029057">
    <property type="entry name" value="PRTase-like"/>
</dbReference>
<dbReference type="GO" id="GO:0006166">
    <property type="term" value="P:purine ribonucleoside salvage"/>
    <property type="evidence" value="ECO:0007669"/>
    <property type="project" value="UniProtKB-KW"/>
</dbReference>
<evidence type="ECO:0000256" key="2">
    <source>
        <dbReference type="ARBA" id="ARBA00003968"/>
    </source>
</evidence>
<dbReference type="GO" id="GO:0044209">
    <property type="term" value="P:AMP salvage"/>
    <property type="evidence" value="ECO:0007669"/>
    <property type="project" value="UniProtKB-UniRule"/>
</dbReference>
<evidence type="ECO:0000313" key="15">
    <source>
        <dbReference type="EMBL" id="SPX56108.1"/>
    </source>
</evidence>
<accession>A0A2X1QML4</accession>
<proteinExistence type="inferred from homology"/>
<dbReference type="SUPFAM" id="SSF53271">
    <property type="entry name" value="PRTase-like"/>
    <property type="match status" value="1"/>
</dbReference>
<sequence>MTATAQQLEYLKNSIQSIEDYPKPGILFRDVTSLLEDPKAYALSIELLTERYKDAGITKVVGTEARGFLFGAPVALALGVGFVPVRKPRKLPRETIAETYELEYGTDQLEIHVDAIKPGDKVLVVDDLLGDRRHYRRHGQTDPPPRWRSARCRFHYQSLRSGRRTAPGEAGDPLLQSGAVPGPLSKSLHIASPIGRGCDSMTPS</sequence>
<evidence type="ECO:0000256" key="4">
    <source>
        <dbReference type="ARBA" id="ARBA00004659"/>
    </source>
</evidence>
<evidence type="ECO:0000256" key="13">
    <source>
        <dbReference type="SAM" id="MobiDB-lite"/>
    </source>
</evidence>
<evidence type="ECO:0000256" key="7">
    <source>
        <dbReference type="ARBA" id="ARBA00011893"/>
    </source>
</evidence>
<feature type="region of interest" description="Disordered" evidence="13">
    <location>
        <begin position="160"/>
        <end position="204"/>
    </location>
</feature>
<evidence type="ECO:0000259" key="14">
    <source>
        <dbReference type="Pfam" id="PF00156"/>
    </source>
</evidence>
<gene>
    <name evidence="12 15" type="primary">apt</name>
    <name evidence="15" type="ORF">NCTC9601_03296</name>
</gene>
<comment type="subunit">
    <text evidence="6 12">Homodimer.</text>
</comment>
<dbReference type="GO" id="GO:0005829">
    <property type="term" value="C:cytosol"/>
    <property type="evidence" value="ECO:0007669"/>
    <property type="project" value="TreeGrafter"/>
</dbReference>
<evidence type="ECO:0000256" key="12">
    <source>
        <dbReference type="HAMAP-Rule" id="MF_00004"/>
    </source>
</evidence>
<evidence type="ECO:0000256" key="8">
    <source>
        <dbReference type="ARBA" id="ARBA00022490"/>
    </source>
</evidence>
<evidence type="ECO:0000256" key="11">
    <source>
        <dbReference type="ARBA" id="ARBA00022726"/>
    </source>
</evidence>
<dbReference type="Pfam" id="PF00156">
    <property type="entry name" value="Pribosyltran"/>
    <property type="match status" value="1"/>
</dbReference>
<dbReference type="EMBL" id="UASN01000021">
    <property type="protein sequence ID" value="SPX56108.1"/>
    <property type="molecule type" value="Genomic_DNA"/>
</dbReference>
<dbReference type="AlphaFoldDB" id="A0A2X1QML4"/>
<dbReference type="NCBIfam" id="NF002636">
    <property type="entry name" value="PRK02304.1-5"/>
    <property type="match status" value="1"/>
</dbReference>
<dbReference type="PANTHER" id="PTHR11776">
    <property type="entry name" value="ADENINE PHOSPHORIBOSYLTRANSFERASE"/>
    <property type="match status" value="1"/>
</dbReference>
<dbReference type="InterPro" id="IPR050120">
    <property type="entry name" value="Adenine_PRTase"/>
</dbReference>
<comment type="catalytic activity">
    <reaction evidence="1 12">
        <text>AMP + diphosphate = 5-phospho-alpha-D-ribose 1-diphosphate + adenine</text>
        <dbReference type="Rhea" id="RHEA:16609"/>
        <dbReference type="ChEBI" id="CHEBI:16708"/>
        <dbReference type="ChEBI" id="CHEBI:33019"/>
        <dbReference type="ChEBI" id="CHEBI:58017"/>
        <dbReference type="ChEBI" id="CHEBI:456215"/>
        <dbReference type="EC" id="2.4.2.7"/>
    </reaction>
</comment>
<evidence type="ECO:0000256" key="1">
    <source>
        <dbReference type="ARBA" id="ARBA00000868"/>
    </source>
</evidence>
<keyword evidence="8 12" id="KW-0963">Cytoplasm</keyword>
<evidence type="ECO:0000313" key="16">
    <source>
        <dbReference type="Proteomes" id="UP000251123"/>
    </source>
</evidence>
<dbReference type="CDD" id="cd06223">
    <property type="entry name" value="PRTases_typeI"/>
    <property type="match status" value="1"/>
</dbReference>
<dbReference type="UniPathway" id="UPA00588">
    <property type="reaction ID" value="UER00646"/>
</dbReference>
<protein>
    <recommendedName>
        <fullName evidence="7 12">Adenine phosphoribosyltransferase</fullName>
        <shortName evidence="12">APRT</shortName>
        <ecNumber evidence="7 12">2.4.2.7</ecNumber>
    </recommendedName>
</protein>
<dbReference type="FunFam" id="3.40.50.2020:FF:000004">
    <property type="entry name" value="Adenine phosphoribosyltransferase"/>
    <property type="match status" value="1"/>
</dbReference>
<dbReference type="GO" id="GO:0006168">
    <property type="term" value="P:adenine salvage"/>
    <property type="evidence" value="ECO:0007669"/>
    <property type="project" value="InterPro"/>
</dbReference>
<dbReference type="GO" id="GO:0003999">
    <property type="term" value="F:adenine phosphoribosyltransferase activity"/>
    <property type="evidence" value="ECO:0007669"/>
    <property type="project" value="UniProtKB-UniRule"/>
</dbReference>
<dbReference type="InterPro" id="IPR000836">
    <property type="entry name" value="PRTase_dom"/>
</dbReference>
<keyword evidence="11 12" id="KW-0660">Purine salvage</keyword>
<organism evidence="15 16">
    <name type="scientific">Klebsiella pneumoniae</name>
    <dbReference type="NCBI Taxonomy" id="573"/>
    <lineage>
        <taxon>Bacteria</taxon>
        <taxon>Pseudomonadati</taxon>
        <taxon>Pseudomonadota</taxon>
        <taxon>Gammaproteobacteria</taxon>
        <taxon>Enterobacterales</taxon>
        <taxon>Enterobacteriaceae</taxon>
        <taxon>Klebsiella/Raoultella group</taxon>
        <taxon>Klebsiella</taxon>
        <taxon>Klebsiella pneumoniae complex</taxon>
    </lineage>
</organism>
<comment type="similarity">
    <text evidence="5 12">Belongs to the purine/pyrimidine phosphoribosyltransferase family.</text>
</comment>
<dbReference type="Gene3D" id="3.40.50.2020">
    <property type="match status" value="1"/>
</dbReference>
<dbReference type="EC" id="2.4.2.7" evidence="7 12"/>
<feature type="domain" description="Phosphoribosyltransferase" evidence="14">
    <location>
        <begin position="31"/>
        <end position="130"/>
    </location>
</feature>
<dbReference type="InterPro" id="IPR005764">
    <property type="entry name" value="Ade_phspho_trans"/>
</dbReference>
<dbReference type="PANTHER" id="PTHR11776:SF7">
    <property type="entry name" value="PHOSPHORIBOSYLTRANSFERASE DOMAIN-CONTAINING PROTEIN"/>
    <property type="match status" value="1"/>
</dbReference>
<evidence type="ECO:0000256" key="3">
    <source>
        <dbReference type="ARBA" id="ARBA00004496"/>
    </source>
</evidence>
<name>A0A2X1QML4_KLEPN</name>
<evidence type="ECO:0000256" key="9">
    <source>
        <dbReference type="ARBA" id="ARBA00022676"/>
    </source>
</evidence>
<comment type="pathway">
    <text evidence="4 12">Purine metabolism; AMP biosynthesis via salvage pathway; AMP from adenine: step 1/1.</text>
</comment>
<evidence type="ECO:0000256" key="6">
    <source>
        <dbReference type="ARBA" id="ARBA00011738"/>
    </source>
</evidence>
<evidence type="ECO:0000256" key="5">
    <source>
        <dbReference type="ARBA" id="ARBA00008391"/>
    </source>
</evidence>
<reference evidence="15 16" key="1">
    <citation type="submission" date="2018-06" db="EMBL/GenBank/DDBJ databases">
        <authorList>
            <consortium name="Pathogen Informatics"/>
            <person name="Doyle S."/>
        </authorList>
    </citation>
    <scope>NUCLEOTIDE SEQUENCE [LARGE SCALE GENOMIC DNA]</scope>
    <source>
        <strain evidence="15 16">NCTC9601</strain>
    </source>
</reference>
<keyword evidence="10 12" id="KW-0808">Transferase</keyword>
<evidence type="ECO:0000256" key="10">
    <source>
        <dbReference type="ARBA" id="ARBA00022679"/>
    </source>
</evidence>
<dbReference type="HAMAP" id="MF_00004">
    <property type="entry name" value="Aden_phosphoribosyltr"/>
    <property type="match status" value="1"/>
</dbReference>